<evidence type="ECO:0008006" key="8">
    <source>
        <dbReference type="Google" id="ProtNLM"/>
    </source>
</evidence>
<keyword evidence="4 5" id="KW-0472">Membrane</keyword>
<evidence type="ECO:0000313" key="7">
    <source>
        <dbReference type="Proteomes" id="UP000254939"/>
    </source>
</evidence>
<dbReference type="EMBL" id="NAAC01000007">
    <property type="protein sequence ID" value="RDJ13936.1"/>
    <property type="molecule type" value="Genomic_DNA"/>
</dbReference>
<dbReference type="OrthoDB" id="7021192at2"/>
<reference evidence="6 7" key="1">
    <citation type="submission" date="2017-03" db="EMBL/GenBank/DDBJ databases">
        <title>Genome analysis of Rhizobial strains effectives or ineffectives for nitrogen fixation isolated from bean seeds.</title>
        <authorList>
            <person name="Peralta H."/>
            <person name="Aguilar-Vera A."/>
            <person name="Mora Y."/>
            <person name="Vargas-Lagunas C."/>
            <person name="Girard L."/>
            <person name="Mora J."/>
        </authorList>
    </citation>
    <scope>NUCLEOTIDE SEQUENCE [LARGE SCALE GENOMIC DNA]</scope>
    <source>
        <strain evidence="6 7">CCGM3</strain>
    </source>
</reference>
<evidence type="ECO:0000256" key="5">
    <source>
        <dbReference type="SAM" id="Phobius"/>
    </source>
</evidence>
<keyword evidence="1" id="KW-1003">Cell membrane</keyword>
<accession>A0A370KTF7</accession>
<evidence type="ECO:0000256" key="2">
    <source>
        <dbReference type="ARBA" id="ARBA00022692"/>
    </source>
</evidence>
<sequence length="82" mass="9184">MRGHRAVGRQLGWRPIVIYRDVVIYGVFLPGLLVVAIAALVASLFIRRLAARVGLARQVWHPELFNLAIFVLLLTTLARVLP</sequence>
<dbReference type="AlphaFoldDB" id="A0A370KTF7"/>
<gene>
    <name evidence="6" type="ORF">B5K06_08190</name>
</gene>
<organism evidence="6 7">
    <name type="scientific">Rhizobium grahamii</name>
    <dbReference type="NCBI Taxonomy" id="1120045"/>
    <lineage>
        <taxon>Bacteria</taxon>
        <taxon>Pseudomonadati</taxon>
        <taxon>Pseudomonadota</taxon>
        <taxon>Alphaproteobacteria</taxon>
        <taxon>Hyphomicrobiales</taxon>
        <taxon>Rhizobiaceae</taxon>
        <taxon>Rhizobium/Agrobacterium group</taxon>
        <taxon>Rhizobium</taxon>
    </lineage>
</organism>
<dbReference type="Pfam" id="PF07869">
    <property type="entry name" value="DUF1656"/>
    <property type="match status" value="1"/>
</dbReference>
<evidence type="ECO:0000256" key="1">
    <source>
        <dbReference type="ARBA" id="ARBA00022475"/>
    </source>
</evidence>
<evidence type="ECO:0000256" key="3">
    <source>
        <dbReference type="ARBA" id="ARBA00022989"/>
    </source>
</evidence>
<name>A0A370KTF7_9HYPH</name>
<evidence type="ECO:0000313" key="6">
    <source>
        <dbReference type="EMBL" id="RDJ13936.1"/>
    </source>
</evidence>
<proteinExistence type="predicted"/>
<comment type="caution">
    <text evidence="6">The sequence shown here is derived from an EMBL/GenBank/DDBJ whole genome shotgun (WGS) entry which is preliminary data.</text>
</comment>
<keyword evidence="3 5" id="KW-1133">Transmembrane helix</keyword>
<dbReference type="InterPro" id="IPR012451">
    <property type="entry name" value="DUF1656"/>
</dbReference>
<dbReference type="Proteomes" id="UP000254939">
    <property type="component" value="Unassembled WGS sequence"/>
</dbReference>
<keyword evidence="2 5" id="KW-0812">Transmembrane</keyword>
<feature type="transmembrane region" description="Helical" evidence="5">
    <location>
        <begin position="22"/>
        <end position="44"/>
    </location>
</feature>
<evidence type="ECO:0000256" key="4">
    <source>
        <dbReference type="ARBA" id="ARBA00023136"/>
    </source>
</evidence>
<protein>
    <recommendedName>
        <fullName evidence="8">DUF1656 domain-containing protein</fullName>
    </recommendedName>
</protein>
<feature type="transmembrane region" description="Helical" evidence="5">
    <location>
        <begin position="64"/>
        <end position="81"/>
    </location>
</feature>